<evidence type="ECO:0000313" key="5">
    <source>
        <dbReference type="Proteomes" id="UP001185331"/>
    </source>
</evidence>
<dbReference type="GO" id="GO:0030655">
    <property type="term" value="P:beta-lactam antibiotic catabolic process"/>
    <property type="evidence" value="ECO:0007669"/>
    <property type="project" value="InterPro"/>
</dbReference>
<dbReference type="RefSeq" id="WP_309854402.1">
    <property type="nucleotide sequence ID" value="NZ_JAVDQJ010000005.1"/>
</dbReference>
<dbReference type="InterPro" id="IPR000871">
    <property type="entry name" value="Beta-lactam_class-A"/>
</dbReference>
<dbReference type="Proteomes" id="UP001185331">
    <property type="component" value="Unassembled WGS sequence"/>
</dbReference>
<accession>A0AAE3XDQ0</accession>
<dbReference type="EMBL" id="JAVDQK010000004">
    <property type="protein sequence ID" value="MDR6218200.1"/>
    <property type="molecule type" value="Genomic_DNA"/>
</dbReference>
<dbReference type="Pfam" id="PF13354">
    <property type="entry name" value="Beta-lactamase2"/>
    <property type="match status" value="1"/>
</dbReference>
<dbReference type="Gene3D" id="3.40.710.10">
    <property type="entry name" value="DD-peptidase/beta-lactamase superfamily"/>
    <property type="match status" value="1"/>
</dbReference>
<evidence type="ECO:0000256" key="1">
    <source>
        <dbReference type="SAM" id="MobiDB-lite"/>
    </source>
</evidence>
<sequence>MKNKGRYILLTAALAGAYFWHGPQATATASQAATPLQSVPAPPPGPAAPATEPSPPCVIPPEYREARAAPRWLSGELGLFVARIDPKTLQVIDAVGHNADEVFPLASSYKVPVLWATLKDVDAGRISVTERFTVTPEQRSLGGHPADGSDLPTMLYRMIHNSDNTATDILHRRVGLAAPQRLADDLQLCHTRLILPTKTWWTGQAGMAPAWAGPDAFTAARGEARLQLAEQLDATARTFTADQVNRDLERYFASSWKPEDDVKIHNVSTASEYATLLAHAYLRNGLSPSSAALFDKTMASGYGESKLTVRHDQFGGKGGNGHKILSMTGYVHTLAGDHIVYVFFQHNPDESYTIPNLRSAFDWINFAVDDLETAKAAPTAQRPSVPAHVATLPSLTTPDQ</sequence>
<gene>
    <name evidence="4" type="ORF">J2Y00_001763</name>
</gene>
<organism evidence="4 5">
    <name type="scientific">Deinococcus soli</name>
    <name type="common">ex Cha et al. 2016</name>
    <dbReference type="NCBI Taxonomy" id="1309411"/>
    <lineage>
        <taxon>Bacteria</taxon>
        <taxon>Thermotogati</taxon>
        <taxon>Deinococcota</taxon>
        <taxon>Deinococci</taxon>
        <taxon>Deinococcales</taxon>
        <taxon>Deinococcaceae</taxon>
        <taxon>Deinococcus</taxon>
    </lineage>
</organism>
<dbReference type="PANTHER" id="PTHR35333:SF4">
    <property type="entry name" value="SLR0121 PROTEIN"/>
    <property type="match status" value="1"/>
</dbReference>
<dbReference type="PANTHER" id="PTHR35333">
    <property type="entry name" value="BETA-LACTAMASE"/>
    <property type="match status" value="1"/>
</dbReference>
<proteinExistence type="predicted"/>
<feature type="compositionally biased region" description="Pro residues" evidence="1">
    <location>
        <begin position="40"/>
        <end position="56"/>
    </location>
</feature>
<feature type="region of interest" description="Disordered" evidence="1">
    <location>
        <begin position="377"/>
        <end position="400"/>
    </location>
</feature>
<evidence type="ECO:0000256" key="2">
    <source>
        <dbReference type="SAM" id="SignalP"/>
    </source>
</evidence>
<dbReference type="GO" id="GO:0046677">
    <property type="term" value="P:response to antibiotic"/>
    <property type="evidence" value="ECO:0007669"/>
    <property type="project" value="InterPro"/>
</dbReference>
<feature type="domain" description="Beta-lactamase class A catalytic" evidence="3">
    <location>
        <begin position="94"/>
        <end position="338"/>
    </location>
</feature>
<dbReference type="InterPro" id="IPR045155">
    <property type="entry name" value="Beta-lactam_cat"/>
</dbReference>
<feature type="region of interest" description="Disordered" evidence="1">
    <location>
        <begin position="31"/>
        <end position="56"/>
    </location>
</feature>
<feature type="chain" id="PRO_5042190788" evidence="2">
    <location>
        <begin position="28"/>
        <end position="400"/>
    </location>
</feature>
<dbReference type="AlphaFoldDB" id="A0AAE3XDQ0"/>
<comment type="caution">
    <text evidence="4">The sequence shown here is derived from an EMBL/GenBank/DDBJ whole genome shotgun (WGS) entry which is preliminary data.</text>
</comment>
<name>A0AAE3XDQ0_9DEIO</name>
<dbReference type="GO" id="GO:0008800">
    <property type="term" value="F:beta-lactamase activity"/>
    <property type="evidence" value="ECO:0007669"/>
    <property type="project" value="InterPro"/>
</dbReference>
<dbReference type="SUPFAM" id="SSF56601">
    <property type="entry name" value="beta-lactamase/transpeptidase-like"/>
    <property type="match status" value="1"/>
</dbReference>
<dbReference type="InterPro" id="IPR012338">
    <property type="entry name" value="Beta-lactam/transpept-like"/>
</dbReference>
<evidence type="ECO:0000313" key="4">
    <source>
        <dbReference type="EMBL" id="MDR6218200.1"/>
    </source>
</evidence>
<protein>
    <submittedName>
        <fullName evidence="4">Beta-lactamase class A</fullName>
    </submittedName>
</protein>
<feature type="signal peptide" evidence="2">
    <location>
        <begin position="1"/>
        <end position="27"/>
    </location>
</feature>
<keyword evidence="2" id="KW-0732">Signal</keyword>
<reference evidence="4" key="1">
    <citation type="submission" date="2023-07" db="EMBL/GenBank/DDBJ databases">
        <title>Sorghum-associated microbial communities from plants grown in Nebraska, USA.</title>
        <authorList>
            <person name="Schachtman D."/>
        </authorList>
    </citation>
    <scope>NUCLEOTIDE SEQUENCE</scope>
    <source>
        <strain evidence="4">BE330</strain>
    </source>
</reference>
<evidence type="ECO:0000259" key="3">
    <source>
        <dbReference type="Pfam" id="PF13354"/>
    </source>
</evidence>